<feature type="transmembrane region" description="Helical" evidence="2">
    <location>
        <begin position="17"/>
        <end position="38"/>
    </location>
</feature>
<keyword evidence="2 3" id="KW-0812">Transmembrane</keyword>
<feature type="transmembrane region" description="Helical" evidence="2">
    <location>
        <begin position="72"/>
        <end position="93"/>
    </location>
</feature>
<dbReference type="PANTHER" id="PTHR30221">
    <property type="entry name" value="SMALL-CONDUCTANCE MECHANOSENSITIVE CHANNEL"/>
    <property type="match status" value="1"/>
</dbReference>
<protein>
    <submittedName>
        <fullName evidence="3">Putative transporter (Transmembrane protein)</fullName>
    </submittedName>
</protein>
<dbReference type="AlphaFoldDB" id="A0A543AZ64"/>
<reference evidence="3 4" key="1">
    <citation type="submission" date="2019-06" db="EMBL/GenBank/DDBJ databases">
        <title>Sequencing the genomes of 1000 actinobacteria strains.</title>
        <authorList>
            <person name="Klenk H.-P."/>
        </authorList>
    </citation>
    <scope>NUCLEOTIDE SEQUENCE [LARGE SCALE GENOMIC DNA]</scope>
    <source>
        <strain evidence="3 4">DSM 45928</strain>
    </source>
</reference>
<dbReference type="InParanoid" id="A0A543AZ64"/>
<comment type="caution">
    <text evidence="3">The sequence shown here is derived from an EMBL/GenBank/DDBJ whole genome shotgun (WGS) entry which is preliminary data.</text>
</comment>
<feature type="transmembrane region" description="Helical" evidence="2">
    <location>
        <begin position="149"/>
        <end position="170"/>
    </location>
</feature>
<feature type="transmembrane region" description="Helical" evidence="2">
    <location>
        <begin position="176"/>
        <end position="198"/>
    </location>
</feature>
<proteinExistence type="predicted"/>
<dbReference type="Pfam" id="PF05552">
    <property type="entry name" value="MS_channel_1st_1"/>
    <property type="match status" value="2"/>
</dbReference>
<gene>
    <name evidence="3" type="ORF">FB566_3453</name>
</gene>
<keyword evidence="2" id="KW-1133">Transmembrane helix</keyword>
<dbReference type="Proteomes" id="UP000317043">
    <property type="component" value="Unassembled WGS sequence"/>
</dbReference>
<evidence type="ECO:0000256" key="1">
    <source>
        <dbReference type="SAM" id="MobiDB-lite"/>
    </source>
</evidence>
<evidence type="ECO:0000313" key="4">
    <source>
        <dbReference type="Proteomes" id="UP000317043"/>
    </source>
</evidence>
<feature type="region of interest" description="Disordered" evidence="1">
    <location>
        <begin position="218"/>
        <end position="277"/>
    </location>
</feature>
<feature type="compositionally biased region" description="Polar residues" evidence="1">
    <location>
        <begin position="224"/>
        <end position="261"/>
    </location>
</feature>
<evidence type="ECO:0000256" key="2">
    <source>
        <dbReference type="SAM" id="Phobius"/>
    </source>
</evidence>
<dbReference type="EMBL" id="VFOW01000001">
    <property type="protein sequence ID" value="TQL77881.1"/>
    <property type="molecule type" value="Genomic_DNA"/>
</dbReference>
<sequence>MDITSSFQSALDAVVTFLPKAVAFLAILVIGWIIAKVLRKVITKLLARVGLDRVAERGGLRRFTGKYTVSELTGMLVYFAILLFTLQFAFNVFGANPVSQLLNSLVAWLPQLFIAGVIMVVAFAIANTVYDLVSGAMSQMSYGRPMARVAQVLIIAVAAIAALNQIGIATTVTTPILIAGLAMIVGVVVVGVGGGMIAPMRDRWERMLGAAEAETGKLSAARADQQSGQEFGQPSYRSATYPGTDTAATQQPQVGSTQPSSTEEHRSGGQGQPPPPM</sequence>
<feature type="transmembrane region" description="Helical" evidence="2">
    <location>
        <begin position="105"/>
        <end position="129"/>
    </location>
</feature>
<organism evidence="3 4">
    <name type="scientific">Stackebrandtia endophytica</name>
    <dbReference type="NCBI Taxonomy" id="1496996"/>
    <lineage>
        <taxon>Bacteria</taxon>
        <taxon>Bacillati</taxon>
        <taxon>Actinomycetota</taxon>
        <taxon>Actinomycetes</taxon>
        <taxon>Glycomycetales</taxon>
        <taxon>Glycomycetaceae</taxon>
        <taxon>Stackebrandtia</taxon>
    </lineage>
</organism>
<dbReference type="PANTHER" id="PTHR30221:SF1">
    <property type="entry name" value="SMALL-CONDUCTANCE MECHANOSENSITIVE CHANNEL"/>
    <property type="match status" value="1"/>
</dbReference>
<dbReference type="RefSeq" id="WP_142041447.1">
    <property type="nucleotide sequence ID" value="NZ_JBHTGS010000001.1"/>
</dbReference>
<dbReference type="InterPro" id="IPR008910">
    <property type="entry name" value="MSC_TM_helix"/>
</dbReference>
<dbReference type="InterPro" id="IPR045275">
    <property type="entry name" value="MscS_archaea/bacteria_type"/>
</dbReference>
<evidence type="ECO:0000313" key="3">
    <source>
        <dbReference type="EMBL" id="TQL77881.1"/>
    </source>
</evidence>
<dbReference type="Gene3D" id="1.10.287.1260">
    <property type="match status" value="1"/>
</dbReference>
<keyword evidence="4" id="KW-1185">Reference proteome</keyword>
<dbReference type="OrthoDB" id="5184470at2"/>
<dbReference type="GO" id="GO:0008381">
    <property type="term" value="F:mechanosensitive monoatomic ion channel activity"/>
    <property type="evidence" value="ECO:0007669"/>
    <property type="project" value="InterPro"/>
</dbReference>
<keyword evidence="2" id="KW-0472">Membrane</keyword>
<accession>A0A543AZ64</accession>
<name>A0A543AZ64_9ACTN</name>